<evidence type="ECO:0000256" key="7">
    <source>
        <dbReference type="ARBA" id="ARBA00022984"/>
    </source>
</evidence>
<organism evidence="14 15">
    <name type="scientific">Agrobacterium vitis</name>
    <name type="common">Rhizobium vitis</name>
    <dbReference type="NCBI Taxonomy" id="373"/>
    <lineage>
        <taxon>Bacteria</taxon>
        <taxon>Pseudomonadati</taxon>
        <taxon>Pseudomonadota</taxon>
        <taxon>Alphaproteobacteria</taxon>
        <taxon>Hyphomicrobiales</taxon>
        <taxon>Rhizobiaceae</taxon>
        <taxon>Rhizobium/Agrobacterium group</taxon>
        <taxon>Agrobacterium</taxon>
    </lineage>
</organism>
<keyword evidence="7" id="KW-0573">Peptidoglycan synthesis</keyword>
<dbReference type="RefSeq" id="WP_070165034.1">
    <property type="nucleotide sequence ID" value="NZ_CP118259.1"/>
</dbReference>
<keyword evidence="3" id="KW-1003">Cell membrane</keyword>
<feature type="domain" description="Glycosyl transferase family 51" evidence="13">
    <location>
        <begin position="264"/>
        <end position="390"/>
    </location>
</feature>
<dbReference type="SUPFAM" id="SSF53955">
    <property type="entry name" value="Lysozyme-like"/>
    <property type="match status" value="1"/>
</dbReference>
<dbReference type="GO" id="GO:0005886">
    <property type="term" value="C:plasma membrane"/>
    <property type="evidence" value="ECO:0007669"/>
    <property type="project" value="UniProtKB-SubCell"/>
</dbReference>
<comment type="pathway">
    <text evidence="2">Cell wall biogenesis; peptidoglycan biosynthesis.</text>
</comment>
<evidence type="ECO:0000256" key="4">
    <source>
        <dbReference type="ARBA" id="ARBA00022676"/>
    </source>
</evidence>
<proteinExistence type="predicted"/>
<evidence type="ECO:0000313" key="15">
    <source>
        <dbReference type="Proteomes" id="UP000175993"/>
    </source>
</evidence>
<evidence type="ECO:0000256" key="5">
    <source>
        <dbReference type="ARBA" id="ARBA00022679"/>
    </source>
</evidence>
<keyword evidence="6" id="KW-0133">Cell shape</keyword>
<comment type="catalytic activity">
    <reaction evidence="10">
        <text>Preferential cleavage: (Ac)2-L-Lys-D-Ala-|-D-Ala. Also transpeptidation of peptidyl-alanyl moieties that are N-acyl substituents of D-alanine.</text>
        <dbReference type="EC" id="3.4.16.4"/>
    </reaction>
</comment>
<dbReference type="PANTHER" id="PTHR32282:SF11">
    <property type="entry name" value="PENICILLIN-BINDING PROTEIN 1B"/>
    <property type="match status" value="1"/>
</dbReference>
<dbReference type="Gene3D" id="1.10.3810.10">
    <property type="entry name" value="Biosynthetic peptidoglycan transglycosylase-like"/>
    <property type="match status" value="1"/>
</dbReference>
<evidence type="ECO:0000256" key="8">
    <source>
        <dbReference type="ARBA" id="ARBA00023136"/>
    </source>
</evidence>
<dbReference type="GO" id="GO:0009252">
    <property type="term" value="P:peptidoglycan biosynthetic process"/>
    <property type="evidence" value="ECO:0007669"/>
    <property type="project" value="UniProtKB-KW"/>
</dbReference>
<comment type="caution">
    <text evidence="14">The sequence shown here is derived from an EMBL/GenBank/DDBJ whole genome shotgun (WGS) entry which is preliminary data.</text>
</comment>
<comment type="subcellular location">
    <subcellularLocation>
        <location evidence="1">Cell membrane</location>
    </subcellularLocation>
</comment>
<feature type="transmembrane region" description="Helical" evidence="12">
    <location>
        <begin position="82"/>
        <end position="102"/>
    </location>
</feature>
<dbReference type="InterPro" id="IPR023346">
    <property type="entry name" value="Lysozyme-like_dom_sf"/>
</dbReference>
<keyword evidence="4" id="KW-0328">Glycosyltransferase</keyword>
<dbReference type="InterPro" id="IPR036950">
    <property type="entry name" value="PBP_transglycosylase"/>
</dbReference>
<gene>
    <name evidence="14" type="ORF">BBI04_008180</name>
</gene>
<evidence type="ECO:0000256" key="11">
    <source>
        <dbReference type="ARBA" id="ARBA00049902"/>
    </source>
</evidence>
<dbReference type="Proteomes" id="UP000175993">
    <property type="component" value="Unassembled WGS sequence"/>
</dbReference>
<keyword evidence="12" id="KW-0812">Transmembrane</keyword>
<evidence type="ECO:0000256" key="2">
    <source>
        <dbReference type="ARBA" id="ARBA00004752"/>
    </source>
</evidence>
<evidence type="ECO:0000256" key="6">
    <source>
        <dbReference type="ARBA" id="ARBA00022960"/>
    </source>
</evidence>
<feature type="transmembrane region" description="Helical" evidence="12">
    <location>
        <begin position="43"/>
        <end position="62"/>
    </location>
</feature>
<protein>
    <recommendedName>
        <fullName evidence="13">Glycosyl transferase family 51 domain-containing protein</fullName>
    </recommendedName>
</protein>
<evidence type="ECO:0000313" key="14">
    <source>
        <dbReference type="EMBL" id="MUP04791.1"/>
    </source>
</evidence>
<feature type="transmembrane region" description="Helical" evidence="12">
    <location>
        <begin position="158"/>
        <end position="176"/>
    </location>
</feature>
<dbReference type="GO" id="GO:0071555">
    <property type="term" value="P:cell wall organization"/>
    <property type="evidence" value="ECO:0007669"/>
    <property type="project" value="UniProtKB-KW"/>
</dbReference>
<dbReference type="InterPro" id="IPR001264">
    <property type="entry name" value="Glyco_trans_51"/>
</dbReference>
<sequence length="487" mass="56560">MIETTRIKDQQYFPTYHLSKEATEVALKEYDLAASTLASEGKVLNMSTSVLLGFIGVAAAFYKDNAVRVEGALKNGIESTHTLAAFVIVFVLLTLASTSYFADTRRSVVLSSRKIIILRRMLGLSYGHIELVLPNKRIEGANEPYHLRMFHGWISPKAVPVYCLSITSGVLVWLFFPKFQLGEKYFVFGYNFFPIALSFLWGIFVALYYRLHLLDQYESIFRIVSVFTARILRQKIELNFEYIIYRSRLSVMEAKRLGVPVEIFRTILVALEDRAFYKHHGVSLRAIFAAAYRYLKRGKRSGGSTITQQIARTLFLKMSGGSVRRKIVEIFLAVWFDRCFSKNDIIDLYICSVRYERRVNGVIEAFKFFFPHEQLSNVNVSQAFFLIERVSNINSGLIVDKLILNIKYLFDNKIINRQDVFNIIDIFKYQIEAKRIKSSQNNLDKIKNDVFNHMFFYGFETKKTTYEILRGEIIKLYKSFFKIIRNI</sequence>
<dbReference type="PANTHER" id="PTHR32282">
    <property type="entry name" value="BINDING PROTEIN TRANSPEPTIDASE, PUTATIVE-RELATED"/>
    <property type="match status" value="1"/>
</dbReference>
<dbReference type="EMBL" id="MBEV02000003">
    <property type="protein sequence ID" value="MUP04791.1"/>
    <property type="molecule type" value="Genomic_DNA"/>
</dbReference>
<evidence type="ECO:0000256" key="3">
    <source>
        <dbReference type="ARBA" id="ARBA00022475"/>
    </source>
</evidence>
<feature type="transmembrane region" description="Helical" evidence="12">
    <location>
        <begin position="188"/>
        <end position="209"/>
    </location>
</feature>
<dbReference type="GO" id="GO:0008955">
    <property type="term" value="F:peptidoglycan glycosyltransferase activity"/>
    <property type="evidence" value="ECO:0007669"/>
    <property type="project" value="UniProtKB-EC"/>
</dbReference>
<keyword evidence="12" id="KW-1133">Transmembrane helix</keyword>
<keyword evidence="8 12" id="KW-0472">Membrane</keyword>
<evidence type="ECO:0000256" key="1">
    <source>
        <dbReference type="ARBA" id="ARBA00004236"/>
    </source>
</evidence>
<dbReference type="Pfam" id="PF00912">
    <property type="entry name" value="Transgly"/>
    <property type="match status" value="1"/>
</dbReference>
<accession>A0ABD6G7T9</accession>
<keyword evidence="5" id="KW-0808">Transferase</keyword>
<evidence type="ECO:0000256" key="12">
    <source>
        <dbReference type="SAM" id="Phobius"/>
    </source>
</evidence>
<evidence type="ECO:0000259" key="13">
    <source>
        <dbReference type="Pfam" id="PF00912"/>
    </source>
</evidence>
<name>A0ABD6G7T9_AGRVI</name>
<comment type="catalytic activity">
    <reaction evidence="11">
        <text>[GlcNAc-(1-&gt;4)-Mur2Ac(oyl-L-Ala-gamma-D-Glu-L-Lys-D-Ala-D-Ala)](n)-di-trans,octa-cis-undecaprenyl diphosphate + beta-D-GlcNAc-(1-&gt;4)-Mur2Ac(oyl-L-Ala-gamma-D-Glu-L-Lys-D-Ala-D-Ala)-di-trans,octa-cis-undecaprenyl diphosphate = [GlcNAc-(1-&gt;4)-Mur2Ac(oyl-L-Ala-gamma-D-Glu-L-Lys-D-Ala-D-Ala)](n+1)-di-trans,octa-cis-undecaprenyl diphosphate + di-trans,octa-cis-undecaprenyl diphosphate + H(+)</text>
        <dbReference type="Rhea" id="RHEA:23708"/>
        <dbReference type="Rhea" id="RHEA-COMP:9602"/>
        <dbReference type="Rhea" id="RHEA-COMP:9603"/>
        <dbReference type="ChEBI" id="CHEBI:15378"/>
        <dbReference type="ChEBI" id="CHEBI:58405"/>
        <dbReference type="ChEBI" id="CHEBI:60033"/>
        <dbReference type="ChEBI" id="CHEBI:78435"/>
        <dbReference type="EC" id="2.4.99.28"/>
    </reaction>
</comment>
<reference evidence="14 15" key="1">
    <citation type="submission" date="2019-11" db="EMBL/GenBank/DDBJ databases">
        <title>Whole-genome sequencing of Allorhizobium vitis.</title>
        <authorList>
            <person name="Gan H.M."/>
            <person name="Savka M.A."/>
        </authorList>
    </citation>
    <scope>NUCLEOTIDE SEQUENCE [LARGE SCALE GENOMIC DNA]</scope>
    <source>
        <strain evidence="14 15">AB4</strain>
    </source>
</reference>
<evidence type="ECO:0000256" key="10">
    <source>
        <dbReference type="ARBA" id="ARBA00034000"/>
    </source>
</evidence>
<dbReference type="GO" id="GO:0008360">
    <property type="term" value="P:regulation of cell shape"/>
    <property type="evidence" value="ECO:0007669"/>
    <property type="project" value="UniProtKB-KW"/>
</dbReference>
<dbReference type="GO" id="GO:0009002">
    <property type="term" value="F:serine-type D-Ala-D-Ala carboxypeptidase activity"/>
    <property type="evidence" value="ECO:0007669"/>
    <property type="project" value="UniProtKB-EC"/>
</dbReference>
<keyword evidence="9" id="KW-0961">Cell wall biogenesis/degradation</keyword>
<evidence type="ECO:0000256" key="9">
    <source>
        <dbReference type="ARBA" id="ARBA00023316"/>
    </source>
</evidence>
<dbReference type="AlphaFoldDB" id="A0ABD6G7T9"/>
<dbReference type="InterPro" id="IPR050396">
    <property type="entry name" value="Glycosyltr_51/Transpeptidase"/>
</dbReference>